<evidence type="ECO:0000313" key="3">
    <source>
        <dbReference type="Proteomes" id="UP000179227"/>
    </source>
</evidence>
<dbReference type="Proteomes" id="UP000179227">
    <property type="component" value="Unassembled WGS sequence"/>
</dbReference>
<dbReference type="AlphaFoldDB" id="A0A1F5I3C4"/>
<keyword evidence="1" id="KW-1133">Transmembrane helix</keyword>
<sequence length="61" mass="5994">MAATMEAKIKACTNPHALAHSLAGAGIGLILAALVTGLANVTIGIIVLVAAIVIDFAVNKG</sequence>
<evidence type="ECO:0000313" key="2">
    <source>
        <dbReference type="EMBL" id="OGE10801.1"/>
    </source>
</evidence>
<keyword evidence="1" id="KW-0472">Membrane</keyword>
<protein>
    <submittedName>
        <fullName evidence="2">Uncharacterized protein</fullName>
    </submittedName>
</protein>
<comment type="caution">
    <text evidence="2">The sequence shown here is derived from an EMBL/GenBank/DDBJ whole genome shotgun (WGS) entry which is preliminary data.</text>
</comment>
<keyword evidence="1" id="KW-0812">Transmembrane</keyword>
<gene>
    <name evidence="2" type="ORF">A3A60_02340</name>
</gene>
<dbReference type="EMBL" id="MFBS01000006">
    <property type="protein sequence ID" value="OGE10801.1"/>
    <property type="molecule type" value="Genomic_DNA"/>
</dbReference>
<reference evidence="2 3" key="1">
    <citation type="journal article" date="2016" name="Nat. Commun.">
        <title>Thousands of microbial genomes shed light on interconnected biogeochemical processes in an aquifer system.</title>
        <authorList>
            <person name="Anantharaman K."/>
            <person name="Brown C.T."/>
            <person name="Hug L.A."/>
            <person name="Sharon I."/>
            <person name="Castelle C.J."/>
            <person name="Probst A.J."/>
            <person name="Thomas B.C."/>
            <person name="Singh A."/>
            <person name="Wilkins M.J."/>
            <person name="Karaoz U."/>
            <person name="Brodie E.L."/>
            <person name="Williams K.H."/>
            <person name="Hubbard S.S."/>
            <person name="Banfield J.F."/>
        </authorList>
    </citation>
    <scope>NUCLEOTIDE SEQUENCE [LARGE SCALE GENOMIC DNA]</scope>
</reference>
<evidence type="ECO:0000256" key="1">
    <source>
        <dbReference type="SAM" id="Phobius"/>
    </source>
</evidence>
<name>A0A1F5I3C4_9BACT</name>
<feature type="transmembrane region" description="Helical" evidence="1">
    <location>
        <begin position="25"/>
        <end position="58"/>
    </location>
</feature>
<proteinExistence type="predicted"/>
<accession>A0A1F5I3C4</accession>
<organism evidence="2 3">
    <name type="scientific">Candidatus Curtissbacteria bacterium RIFCSPLOWO2_01_FULL_42_26</name>
    <dbReference type="NCBI Taxonomy" id="1797729"/>
    <lineage>
        <taxon>Bacteria</taxon>
        <taxon>Candidatus Curtissiibacteriota</taxon>
    </lineage>
</organism>